<evidence type="ECO:0000259" key="12">
    <source>
        <dbReference type="Pfam" id="PF13609"/>
    </source>
</evidence>
<dbReference type="PRINTS" id="PR00182">
    <property type="entry name" value="ECOLNEIPORIN"/>
</dbReference>
<comment type="subunit">
    <text evidence="2">Homotrimer.</text>
</comment>
<keyword evidence="10" id="KW-0998">Cell outer membrane</keyword>
<feature type="signal peptide" evidence="11">
    <location>
        <begin position="1"/>
        <end position="40"/>
    </location>
</feature>
<organism evidence="13 14">
    <name type="scientific">Herbaspirillum frisingense</name>
    <dbReference type="NCBI Taxonomy" id="92645"/>
    <lineage>
        <taxon>Bacteria</taxon>
        <taxon>Pseudomonadati</taxon>
        <taxon>Pseudomonadota</taxon>
        <taxon>Betaproteobacteria</taxon>
        <taxon>Burkholderiales</taxon>
        <taxon>Oxalobacteraceae</taxon>
        <taxon>Herbaspirillum</taxon>
    </lineage>
</organism>
<sequence>MSYPFSSQFSPSTRQSDTRTYARQLALGAALLLSTHAALAQSGVTIYGIVDTGFVHEAGGRNGSVNKITGGIGSGSRLGFKGTEDLGGGMAALFVLESGFQSDTGAMGQGGLLFGRQSYVGLSGSQGTLTVGRQYTPHYTGFVLADPFAAGFAGNAANLAANSGSRMDNTVKYVSPSFGGVSAEAVYGFGENAGSNAMGRAWGGALAYANGGLSLRLAHHNRNMDTPTVQRSENAKNTLLSGSYELKVVKFNFGYGINKGYGSSALNNANAYGLAVAPTPTTDSRDMILGVTLPLGQHKLIASYIRKDDRTRFNQDASQLGLGYLYALSRRTELYTTVARIWNQNGAGYTVGSAIETGSGDMAWNAGIRHTF</sequence>
<keyword evidence="5" id="KW-0812">Transmembrane</keyword>
<feature type="domain" description="Porin" evidence="12">
    <location>
        <begin position="29"/>
        <end position="345"/>
    </location>
</feature>
<gene>
    <name evidence="13" type="ORF">J2W50_003385</name>
</gene>
<evidence type="ECO:0000256" key="6">
    <source>
        <dbReference type="ARBA" id="ARBA00022729"/>
    </source>
</evidence>
<keyword evidence="14" id="KW-1185">Reference proteome</keyword>
<dbReference type="SUPFAM" id="SSF56935">
    <property type="entry name" value="Porins"/>
    <property type="match status" value="1"/>
</dbReference>
<evidence type="ECO:0000256" key="1">
    <source>
        <dbReference type="ARBA" id="ARBA00004571"/>
    </source>
</evidence>
<evidence type="ECO:0000256" key="5">
    <source>
        <dbReference type="ARBA" id="ARBA00022692"/>
    </source>
</evidence>
<evidence type="ECO:0000256" key="11">
    <source>
        <dbReference type="SAM" id="SignalP"/>
    </source>
</evidence>
<dbReference type="InterPro" id="IPR002299">
    <property type="entry name" value="Porin_Neis"/>
</dbReference>
<evidence type="ECO:0000256" key="3">
    <source>
        <dbReference type="ARBA" id="ARBA00022448"/>
    </source>
</evidence>
<dbReference type="PANTHER" id="PTHR34501:SF9">
    <property type="entry name" value="MAJOR OUTER MEMBRANE PROTEIN P.IA"/>
    <property type="match status" value="1"/>
</dbReference>
<comment type="caution">
    <text evidence="13">The sequence shown here is derived from an EMBL/GenBank/DDBJ whole genome shotgun (WGS) entry which is preliminary data.</text>
</comment>
<dbReference type="RefSeq" id="WP_233207518.1">
    <property type="nucleotide sequence ID" value="NZ_JAVDSJ010000004.1"/>
</dbReference>
<reference evidence="13 14" key="1">
    <citation type="submission" date="2023-07" db="EMBL/GenBank/DDBJ databases">
        <title>Sorghum-associated microbial communities from plants grown in Nebraska, USA.</title>
        <authorList>
            <person name="Schachtman D."/>
        </authorList>
    </citation>
    <scope>NUCLEOTIDE SEQUENCE [LARGE SCALE GENOMIC DNA]</scope>
    <source>
        <strain evidence="13 14">596</strain>
    </source>
</reference>
<evidence type="ECO:0000256" key="9">
    <source>
        <dbReference type="ARBA" id="ARBA00023136"/>
    </source>
</evidence>
<dbReference type="InterPro" id="IPR023614">
    <property type="entry name" value="Porin_dom_sf"/>
</dbReference>
<evidence type="ECO:0000256" key="10">
    <source>
        <dbReference type="ARBA" id="ARBA00023237"/>
    </source>
</evidence>
<comment type="subcellular location">
    <subcellularLocation>
        <location evidence="1">Cell outer membrane</location>
        <topology evidence="1">Multi-pass membrane protein</topology>
    </subcellularLocation>
</comment>
<keyword evidence="7" id="KW-0406">Ion transport</keyword>
<dbReference type="Gene3D" id="2.40.160.10">
    <property type="entry name" value="Porin"/>
    <property type="match status" value="1"/>
</dbReference>
<dbReference type="PRINTS" id="PR00184">
    <property type="entry name" value="NEISSPPORIN"/>
</dbReference>
<keyword evidence="9" id="KW-0472">Membrane</keyword>
<dbReference type="InterPro" id="IPR050298">
    <property type="entry name" value="Gram-neg_bact_OMP"/>
</dbReference>
<name>A0ABU1PH32_9BURK</name>
<dbReference type="EMBL" id="JAVDSJ010000004">
    <property type="protein sequence ID" value="MDR6585169.1"/>
    <property type="molecule type" value="Genomic_DNA"/>
</dbReference>
<evidence type="ECO:0000313" key="14">
    <source>
        <dbReference type="Proteomes" id="UP001260715"/>
    </source>
</evidence>
<evidence type="ECO:0000256" key="4">
    <source>
        <dbReference type="ARBA" id="ARBA00022452"/>
    </source>
</evidence>
<keyword evidence="8" id="KW-0626">Porin</keyword>
<dbReference type="InterPro" id="IPR001702">
    <property type="entry name" value="Porin_Gram-ve"/>
</dbReference>
<proteinExistence type="predicted"/>
<dbReference type="PANTHER" id="PTHR34501">
    <property type="entry name" value="PROTEIN YDDL-RELATED"/>
    <property type="match status" value="1"/>
</dbReference>
<evidence type="ECO:0000256" key="7">
    <source>
        <dbReference type="ARBA" id="ARBA00023065"/>
    </source>
</evidence>
<evidence type="ECO:0000313" key="13">
    <source>
        <dbReference type="EMBL" id="MDR6585169.1"/>
    </source>
</evidence>
<keyword evidence="6 11" id="KW-0732">Signal</keyword>
<keyword evidence="3" id="KW-0813">Transport</keyword>
<dbReference type="Pfam" id="PF13609">
    <property type="entry name" value="Porin_4"/>
    <property type="match status" value="1"/>
</dbReference>
<dbReference type="CDD" id="cd00342">
    <property type="entry name" value="gram_neg_porins"/>
    <property type="match status" value="1"/>
</dbReference>
<feature type="chain" id="PRO_5045488690" evidence="11">
    <location>
        <begin position="41"/>
        <end position="372"/>
    </location>
</feature>
<protein>
    <submittedName>
        <fullName evidence="13">Porin</fullName>
    </submittedName>
</protein>
<accession>A0ABU1PH32</accession>
<evidence type="ECO:0000256" key="8">
    <source>
        <dbReference type="ARBA" id="ARBA00023114"/>
    </source>
</evidence>
<evidence type="ECO:0000256" key="2">
    <source>
        <dbReference type="ARBA" id="ARBA00011233"/>
    </source>
</evidence>
<keyword evidence="4" id="KW-1134">Transmembrane beta strand</keyword>
<dbReference type="Proteomes" id="UP001260715">
    <property type="component" value="Unassembled WGS sequence"/>
</dbReference>
<dbReference type="InterPro" id="IPR033900">
    <property type="entry name" value="Gram_neg_porin_domain"/>
</dbReference>